<proteinExistence type="predicted"/>
<dbReference type="CDD" id="cd00077">
    <property type="entry name" value="HDc"/>
    <property type="match status" value="1"/>
</dbReference>
<keyword evidence="2" id="KW-1185">Reference proteome</keyword>
<sequence length="102" mass="11776">MKSQEEILRKTEAFVEEQLAGEASGHDWWHIVRVRNMAQRLAVEEGADTFICQLTALFHDVADQKIACTEEAGLQTVREWLELQELSENDCRDFGQYSKTVF</sequence>
<gene>
    <name evidence="1" type="ORF">ABID27_000776</name>
</gene>
<dbReference type="SUPFAM" id="SSF109604">
    <property type="entry name" value="HD-domain/PDEase-like"/>
    <property type="match status" value="1"/>
</dbReference>
<accession>A0ABV2JJR4</accession>
<dbReference type="InterPro" id="IPR003607">
    <property type="entry name" value="HD/PDEase_dom"/>
</dbReference>
<dbReference type="Gene3D" id="1.10.472.50">
    <property type="entry name" value="HD-domain/PDEase-like"/>
    <property type="match status" value="1"/>
</dbReference>
<reference evidence="1 2" key="1">
    <citation type="submission" date="2024-06" db="EMBL/GenBank/DDBJ databases">
        <title>Genomic Encyclopedia of Type Strains, Phase IV (KMG-IV): sequencing the most valuable type-strain genomes for metagenomic binning, comparative biology and taxonomic classification.</title>
        <authorList>
            <person name="Goeker M."/>
        </authorList>
    </citation>
    <scope>NUCLEOTIDE SEQUENCE [LARGE SCALE GENOMIC DNA]</scope>
    <source>
        <strain evidence="1 2">DSM 15349</strain>
    </source>
</reference>
<evidence type="ECO:0000313" key="1">
    <source>
        <dbReference type="EMBL" id="MET3644154.1"/>
    </source>
</evidence>
<comment type="caution">
    <text evidence="1">The sequence shown here is derived from an EMBL/GenBank/DDBJ whole genome shotgun (WGS) entry which is preliminary data.</text>
</comment>
<name>A0ABV2JJR4_9STRE</name>
<dbReference type="EMBL" id="JBEPMK010000002">
    <property type="protein sequence ID" value="MET3644154.1"/>
    <property type="molecule type" value="Genomic_DNA"/>
</dbReference>
<dbReference type="PANTHER" id="PTHR33594">
    <property type="entry name" value="SUPERFAMILY HYDROLASE, PUTATIVE (AFU_ORTHOLOGUE AFUA_1G03035)-RELATED"/>
    <property type="match status" value="1"/>
</dbReference>
<evidence type="ECO:0000313" key="2">
    <source>
        <dbReference type="Proteomes" id="UP001549055"/>
    </source>
</evidence>
<dbReference type="PANTHER" id="PTHR33594:SF1">
    <property type="entry name" value="HD_PDEASE DOMAIN-CONTAINING PROTEIN"/>
    <property type="match status" value="1"/>
</dbReference>
<protein>
    <submittedName>
        <fullName evidence="1">HD superfamily phosphodiesterase</fullName>
    </submittedName>
</protein>
<dbReference type="Proteomes" id="UP001549055">
    <property type="component" value="Unassembled WGS sequence"/>
</dbReference>
<organism evidence="1 2">
    <name type="scientific">Streptococcus gallinaceus</name>
    <dbReference type="NCBI Taxonomy" id="165758"/>
    <lineage>
        <taxon>Bacteria</taxon>
        <taxon>Bacillati</taxon>
        <taxon>Bacillota</taxon>
        <taxon>Bacilli</taxon>
        <taxon>Lactobacillales</taxon>
        <taxon>Streptococcaceae</taxon>
        <taxon>Streptococcus</taxon>
    </lineage>
</organism>